<dbReference type="AlphaFoldDB" id="A0A1W0X0C7"/>
<evidence type="ECO:0000313" key="2">
    <source>
        <dbReference type="Proteomes" id="UP000192578"/>
    </source>
</evidence>
<dbReference type="Proteomes" id="UP000192578">
    <property type="component" value="Unassembled WGS sequence"/>
</dbReference>
<dbReference type="OrthoDB" id="7485566at2759"/>
<protein>
    <submittedName>
        <fullName evidence="1">Uncharacterized protein</fullName>
    </submittedName>
</protein>
<accession>A0A1W0X0C7</accession>
<organism evidence="1 2">
    <name type="scientific">Hypsibius exemplaris</name>
    <name type="common">Freshwater tardigrade</name>
    <dbReference type="NCBI Taxonomy" id="2072580"/>
    <lineage>
        <taxon>Eukaryota</taxon>
        <taxon>Metazoa</taxon>
        <taxon>Ecdysozoa</taxon>
        <taxon>Tardigrada</taxon>
        <taxon>Eutardigrada</taxon>
        <taxon>Parachela</taxon>
        <taxon>Hypsibioidea</taxon>
        <taxon>Hypsibiidae</taxon>
        <taxon>Hypsibius</taxon>
    </lineage>
</organism>
<reference evidence="2" key="1">
    <citation type="submission" date="2017-01" db="EMBL/GenBank/DDBJ databases">
        <title>Comparative genomics of anhydrobiosis in the tardigrade Hypsibius dujardini.</title>
        <authorList>
            <person name="Yoshida Y."/>
            <person name="Koutsovoulos G."/>
            <person name="Laetsch D."/>
            <person name="Stevens L."/>
            <person name="Kumar S."/>
            <person name="Horikawa D."/>
            <person name="Ishino K."/>
            <person name="Komine S."/>
            <person name="Tomita M."/>
            <person name="Blaxter M."/>
            <person name="Arakawa K."/>
        </authorList>
    </citation>
    <scope>NUCLEOTIDE SEQUENCE [LARGE SCALE GENOMIC DNA]</scope>
    <source>
        <strain evidence="2">Z151</strain>
    </source>
</reference>
<evidence type="ECO:0000313" key="1">
    <source>
        <dbReference type="EMBL" id="OQV20772.1"/>
    </source>
</evidence>
<name>A0A1W0X0C7_HYPEX</name>
<gene>
    <name evidence="1" type="ORF">BV898_05349</name>
</gene>
<dbReference type="EMBL" id="MTYJ01000028">
    <property type="protein sequence ID" value="OQV20772.1"/>
    <property type="molecule type" value="Genomic_DNA"/>
</dbReference>
<proteinExistence type="predicted"/>
<comment type="caution">
    <text evidence="1">The sequence shown here is derived from an EMBL/GenBank/DDBJ whole genome shotgun (WGS) entry which is preliminary data.</text>
</comment>
<keyword evidence="2" id="KW-1185">Reference proteome</keyword>
<sequence length="109" mass="11895">MERKVSLASLIKANLTRLDGFLTVQQPTKRGPPKPSTSKVQKAVMQKMNDGNISGAVRVLKSDDAITPATPETLHSLRSTQPLPILALTTLPLPATLIQSQQQLLRRKC</sequence>